<evidence type="ECO:0000256" key="3">
    <source>
        <dbReference type="ARBA" id="ARBA00022723"/>
    </source>
</evidence>
<evidence type="ECO:0000256" key="6">
    <source>
        <dbReference type="ARBA" id="ARBA00023004"/>
    </source>
</evidence>
<dbReference type="InterPro" id="IPR036909">
    <property type="entry name" value="Cyt_c-like_dom_sf"/>
</dbReference>
<keyword evidence="8" id="KW-0472">Membrane</keyword>
<dbReference type="Gene3D" id="1.10.760.10">
    <property type="entry name" value="Cytochrome c-like domain"/>
    <property type="match status" value="2"/>
</dbReference>
<dbReference type="Pfam" id="PF03150">
    <property type="entry name" value="CCP_MauG"/>
    <property type="match status" value="2"/>
</dbReference>
<comment type="caution">
    <text evidence="10">The sequence shown here is derived from an EMBL/GenBank/DDBJ whole genome shotgun (WGS) entry which is preliminary data.</text>
</comment>
<keyword evidence="4" id="KW-0732">Signal</keyword>
<evidence type="ECO:0000256" key="5">
    <source>
        <dbReference type="ARBA" id="ARBA00023002"/>
    </source>
</evidence>
<gene>
    <name evidence="10" type="ORF">H6G95_07350</name>
</gene>
<evidence type="ECO:0000256" key="4">
    <source>
        <dbReference type="ARBA" id="ARBA00022729"/>
    </source>
</evidence>
<dbReference type="Proteomes" id="UP000604661">
    <property type="component" value="Unassembled WGS sequence"/>
</dbReference>
<dbReference type="GO" id="GO:0004601">
    <property type="term" value="F:peroxidase activity"/>
    <property type="evidence" value="ECO:0007669"/>
    <property type="project" value="UniProtKB-KW"/>
</dbReference>
<dbReference type="PROSITE" id="PS51007">
    <property type="entry name" value="CYTC"/>
    <property type="match status" value="1"/>
</dbReference>
<dbReference type="PANTHER" id="PTHR30600">
    <property type="entry name" value="CYTOCHROME C PEROXIDASE-RELATED"/>
    <property type="match status" value="1"/>
</dbReference>
<comment type="subcellular location">
    <subcellularLocation>
        <location evidence="1">Cell envelope</location>
    </subcellularLocation>
</comment>
<keyword evidence="2 7" id="KW-0349">Heme</keyword>
<feature type="domain" description="Cytochrome c" evidence="9">
    <location>
        <begin position="476"/>
        <end position="651"/>
    </location>
</feature>
<evidence type="ECO:0000313" key="11">
    <source>
        <dbReference type="Proteomes" id="UP000604661"/>
    </source>
</evidence>
<name>A0ABR8EU68_NOSLI</name>
<dbReference type="InterPro" id="IPR051395">
    <property type="entry name" value="Cytochrome_c_Peroxidase/MauG"/>
</dbReference>
<evidence type="ECO:0000256" key="8">
    <source>
        <dbReference type="SAM" id="Phobius"/>
    </source>
</evidence>
<keyword evidence="10" id="KW-0575">Peroxidase</keyword>
<evidence type="ECO:0000259" key="9">
    <source>
        <dbReference type="PROSITE" id="PS51007"/>
    </source>
</evidence>
<sequence>MGIIPIISLVIFITSLSIYLLLTSKGRFLLKSLATKIKRQEWRFRYGKLNYLRSRISRAITIAAIIMTAVIAGNTVSAQVTPPPLTSLKSISVPEPDNLGDFVKDKVAAIKLGKTLFWDMQIGSDGVTACASCHFHAGADNRSKNQIAPGLLRINPDGTENPDTVFDVGGAPNYQLKPEDFPFHKVSNPNDPTTVISDRNDVSSSQGVFNTKFIDVKPGSAEDQVKNEPDPVFNVGGINVRRVEPRNTPTVINTAFNFRNFWDGRAQDIFNGVNPFGLRDPNAAVVKAENPNQLEFVKISLKNSSLASQAVGPPLSSFESSADGRTFEEIGDKFGRIDKKSLSAAKGKKLPRKLAKKLLPLRPLGKQVVHPQDSVLGADSRSPKPGLKDRTYEQMIKDAFKSEWWKSNRLIQVDAEGRRTFVKKPDRSLQTNEYTLMEYNFSLFFGLAVQLYESTLISDNTPYDRFLEGNTTALTEQQQRGKQLFEGKARCIGCHGGLELTNASVTNIQNQRLATINIPNQRIVFDSGFFNIGVRPTLEDTGVGGQDPFGNPLSESRVAALGKFPQLLDSNPNITVSSNDRIVADGSFKTPGLRNIELTAPYFHNGGYLTLLQVVDFYNRGGDFRQQSALAPLGLTETEKDDLVAFMKGLTDERVLYDKAPFDHPQLFIPNGHPGNSTSVTNDSTGKATDSLLEIPAVGKNGGSGTPNFLS</sequence>
<dbReference type="InterPro" id="IPR004852">
    <property type="entry name" value="Di-haem_cyt_c_peroxidsae"/>
</dbReference>
<evidence type="ECO:0000313" key="10">
    <source>
        <dbReference type="EMBL" id="MBD2560439.1"/>
    </source>
</evidence>
<keyword evidence="11" id="KW-1185">Reference proteome</keyword>
<dbReference type="InterPro" id="IPR009056">
    <property type="entry name" value="Cyt_c-like_dom"/>
</dbReference>
<keyword evidence="8" id="KW-0812">Transmembrane</keyword>
<dbReference type="EMBL" id="JACJTE010000005">
    <property type="protein sequence ID" value="MBD2560439.1"/>
    <property type="molecule type" value="Genomic_DNA"/>
</dbReference>
<organism evidence="10 11">
    <name type="scientific">Nostoc linckia FACHB-391</name>
    <dbReference type="NCBI Taxonomy" id="2692906"/>
    <lineage>
        <taxon>Bacteria</taxon>
        <taxon>Bacillati</taxon>
        <taxon>Cyanobacteriota</taxon>
        <taxon>Cyanophyceae</taxon>
        <taxon>Nostocales</taxon>
        <taxon>Nostocaceae</taxon>
        <taxon>Nostoc</taxon>
    </lineage>
</organism>
<keyword evidence="6 7" id="KW-0408">Iron</keyword>
<evidence type="ECO:0000256" key="1">
    <source>
        <dbReference type="ARBA" id="ARBA00004196"/>
    </source>
</evidence>
<keyword evidence="5" id="KW-0560">Oxidoreductase</keyword>
<protein>
    <submittedName>
        <fullName evidence="10">Cytochrome C peroxidase</fullName>
    </submittedName>
</protein>
<reference evidence="10 11" key="1">
    <citation type="journal article" date="2020" name="ISME J.">
        <title>Comparative genomics reveals insights into cyanobacterial evolution and habitat adaptation.</title>
        <authorList>
            <person name="Chen M.Y."/>
            <person name="Teng W.K."/>
            <person name="Zhao L."/>
            <person name="Hu C.X."/>
            <person name="Zhou Y.K."/>
            <person name="Han B.P."/>
            <person name="Song L.R."/>
            <person name="Shu W.S."/>
        </authorList>
    </citation>
    <scope>NUCLEOTIDE SEQUENCE [LARGE SCALE GENOMIC DNA]</scope>
    <source>
        <strain evidence="10 11">FACHB-391</strain>
    </source>
</reference>
<keyword evidence="3 7" id="KW-0479">Metal-binding</keyword>
<accession>A0ABR8EU68</accession>
<proteinExistence type="predicted"/>
<dbReference type="PANTHER" id="PTHR30600:SF10">
    <property type="entry name" value="BLL6722 PROTEIN"/>
    <property type="match status" value="1"/>
</dbReference>
<feature type="transmembrane region" description="Helical" evidence="8">
    <location>
        <begin position="6"/>
        <end position="22"/>
    </location>
</feature>
<feature type="transmembrane region" description="Helical" evidence="8">
    <location>
        <begin position="56"/>
        <end position="76"/>
    </location>
</feature>
<keyword evidence="8" id="KW-1133">Transmembrane helix</keyword>
<evidence type="ECO:0000256" key="2">
    <source>
        <dbReference type="ARBA" id="ARBA00022617"/>
    </source>
</evidence>
<evidence type="ECO:0000256" key="7">
    <source>
        <dbReference type="PROSITE-ProRule" id="PRU00433"/>
    </source>
</evidence>
<dbReference type="SUPFAM" id="SSF46626">
    <property type="entry name" value="Cytochrome c"/>
    <property type="match status" value="2"/>
</dbReference>